<evidence type="ECO:0000256" key="8">
    <source>
        <dbReference type="SAM" id="MobiDB-lite"/>
    </source>
</evidence>
<organism evidence="10 11">
    <name type="scientific">Streptomyces ipomoeae</name>
    <dbReference type="NCBI Taxonomy" id="103232"/>
    <lineage>
        <taxon>Bacteria</taxon>
        <taxon>Bacillati</taxon>
        <taxon>Actinomycetota</taxon>
        <taxon>Actinomycetes</taxon>
        <taxon>Kitasatosporales</taxon>
        <taxon>Streptomycetaceae</taxon>
        <taxon>Streptomyces</taxon>
    </lineage>
</organism>
<dbReference type="AlphaFoldDB" id="A0AAE8VZ94"/>
<evidence type="ECO:0000259" key="9">
    <source>
        <dbReference type="PROSITE" id="PS50928"/>
    </source>
</evidence>
<evidence type="ECO:0000313" key="10">
    <source>
        <dbReference type="EMBL" id="TQE28375.1"/>
    </source>
</evidence>
<keyword evidence="5 7" id="KW-1133">Transmembrane helix</keyword>
<keyword evidence="4 7" id="KW-0812">Transmembrane</keyword>
<keyword evidence="3" id="KW-1003">Cell membrane</keyword>
<evidence type="ECO:0000256" key="6">
    <source>
        <dbReference type="ARBA" id="ARBA00023136"/>
    </source>
</evidence>
<dbReference type="InterPro" id="IPR000515">
    <property type="entry name" value="MetI-like"/>
</dbReference>
<dbReference type="CDD" id="cd06261">
    <property type="entry name" value="TM_PBP2"/>
    <property type="match status" value="1"/>
</dbReference>
<dbReference type="InterPro" id="IPR035906">
    <property type="entry name" value="MetI-like_sf"/>
</dbReference>
<feature type="domain" description="ABC transmembrane type-1" evidence="9">
    <location>
        <begin position="100"/>
        <end position="314"/>
    </location>
</feature>
<evidence type="ECO:0000313" key="11">
    <source>
        <dbReference type="Proteomes" id="UP000318720"/>
    </source>
</evidence>
<comment type="subcellular location">
    <subcellularLocation>
        <location evidence="1 7">Cell membrane</location>
        <topology evidence="1 7">Multi-pass membrane protein</topology>
    </subcellularLocation>
</comment>
<keyword evidence="2 7" id="KW-0813">Transport</keyword>
<feature type="transmembrane region" description="Helical" evidence="7">
    <location>
        <begin position="137"/>
        <end position="158"/>
    </location>
</feature>
<evidence type="ECO:0000256" key="2">
    <source>
        <dbReference type="ARBA" id="ARBA00022448"/>
    </source>
</evidence>
<comment type="caution">
    <text evidence="10">The sequence shown here is derived from an EMBL/GenBank/DDBJ whole genome shotgun (WGS) entry which is preliminary data.</text>
</comment>
<proteinExistence type="inferred from homology"/>
<dbReference type="GO" id="GO:0055085">
    <property type="term" value="P:transmembrane transport"/>
    <property type="evidence" value="ECO:0007669"/>
    <property type="project" value="InterPro"/>
</dbReference>
<reference evidence="10 11" key="1">
    <citation type="submission" date="2019-03" db="EMBL/GenBank/DDBJ databases">
        <title>Comparative genomic analyses of the sweetpotato soil rot pathogen, Streptomyces ipomoeae.</title>
        <authorList>
            <person name="Ruschel Soares N."/>
            <person name="Badger J.H."/>
            <person name="Huguet-Tapia J.C."/>
            <person name="Clark C.A."/>
            <person name="Pettis G.S."/>
        </authorList>
    </citation>
    <scope>NUCLEOTIDE SEQUENCE [LARGE SCALE GENOMIC DNA]</scope>
    <source>
        <strain evidence="10 11">88-35</strain>
    </source>
</reference>
<dbReference type="PROSITE" id="PS50928">
    <property type="entry name" value="ABC_TM1"/>
    <property type="match status" value="1"/>
</dbReference>
<feature type="transmembrane region" description="Helical" evidence="7">
    <location>
        <begin position="188"/>
        <end position="212"/>
    </location>
</feature>
<dbReference type="EMBL" id="SPAZ01000212">
    <property type="protein sequence ID" value="TQE28375.1"/>
    <property type="molecule type" value="Genomic_DNA"/>
</dbReference>
<feature type="transmembrane region" description="Helical" evidence="7">
    <location>
        <begin position="104"/>
        <end position="125"/>
    </location>
</feature>
<evidence type="ECO:0000256" key="1">
    <source>
        <dbReference type="ARBA" id="ARBA00004651"/>
    </source>
</evidence>
<dbReference type="GO" id="GO:0005886">
    <property type="term" value="C:plasma membrane"/>
    <property type="evidence" value="ECO:0007669"/>
    <property type="project" value="UniProtKB-SubCell"/>
</dbReference>
<dbReference type="Pfam" id="PF00528">
    <property type="entry name" value="BPD_transp_1"/>
    <property type="match status" value="1"/>
</dbReference>
<evidence type="ECO:0000256" key="7">
    <source>
        <dbReference type="RuleBase" id="RU363032"/>
    </source>
</evidence>
<evidence type="ECO:0000256" key="5">
    <source>
        <dbReference type="ARBA" id="ARBA00022989"/>
    </source>
</evidence>
<feature type="transmembrane region" description="Helical" evidence="7">
    <location>
        <begin position="293"/>
        <end position="313"/>
    </location>
</feature>
<evidence type="ECO:0000256" key="3">
    <source>
        <dbReference type="ARBA" id="ARBA00022475"/>
    </source>
</evidence>
<dbReference type="Gene3D" id="1.10.3720.10">
    <property type="entry name" value="MetI-like"/>
    <property type="match status" value="1"/>
</dbReference>
<gene>
    <name evidence="10" type="ORF">Sipo8835_25860</name>
</gene>
<evidence type="ECO:0000256" key="4">
    <source>
        <dbReference type="ARBA" id="ARBA00022692"/>
    </source>
</evidence>
<protein>
    <submittedName>
        <fullName evidence="10">Sugar ABC transporter permease</fullName>
    </submittedName>
</protein>
<accession>A0AAE8VZ94</accession>
<dbReference type="PANTHER" id="PTHR30193">
    <property type="entry name" value="ABC TRANSPORTER PERMEASE PROTEIN"/>
    <property type="match status" value="1"/>
</dbReference>
<keyword evidence="6 7" id="KW-0472">Membrane</keyword>
<dbReference type="RefSeq" id="WP_009323349.1">
    <property type="nucleotide sequence ID" value="NZ_JARAVC010000148.1"/>
</dbReference>
<comment type="similarity">
    <text evidence="7">Belongs to the binding-protein-dependent transport system permease family.</text>
</comment>
<feature type="transmembrane region" description="Helical" evidence="7">
    <location>
        <begin position="42"/>
        <end position="64"/>
    </location>
</feature>
<dbReference type="SUPFAM" id="SSF161098">
    <property type="entry name" value="MetI-like"/>
    <property type="match status" value="1"/>
</dbReference>
<feature type="region of interest" description="Disordered" evidence="8">
    <location>
        <begin position="1"/>
        <end position="32"/>
    </location>
</feature>
<dbReference type="PANTHER" id="PTHR30193:SF37">
    <property type="entry name" value="INNER MEMBRANE ABC TRANSPORTER PERMEASE PROTEIN YCJO"/>
    <property type="match status" value="1"/>
</dbReference>
<dbReference type="InterPro" id="IPR051393">
    <property type="entry name" value="ABC_transporter_permease"/>
</dbReference>
<dbReference type="Proteomes" id="UP000318720">
    <property type="component" value="Unassembled WGS sequence"/>
</dbReference>
<name>A0AAE8VZ94_9ACTN</name>
<feature type="transmembrane region" description="Helical" evidence="7">
    <location>
        <begin position="233"/>
        <end position="261"/>
    </location>
</feature>
<sequence length="324" mass="35137">MQVKAPDRPATGHRAPPERAARGPRTPASRWRRLSRSRKLQGLGYAAPTAAFVAVFFVLPLLLVGQMSLSDWPLLAGDRGSNAPENYTDITDSPLFWPAVRFTLLYTVIVTVILLGLALLLALLVQESRPGAGFFRTVYFLPGALGLASASLLFWGLYSPTTGPLSGVPEKLGLADDPVSFLGTPTSALLSTVFLVVWKFAGFYMLILLVGLQRIPHEVYEAARMDGASRAQIFRSITLPLLRPSLALSLLLCVTGSLLAFDQFFVLTKGGPDNSTVTVVQLIYREAFQRLDLGTAAALSIIVLAALLLLNVLQFRGLRRADES</sequence>